<feature type="transmembrane region" description="Helical" evidence="8">
    <location>
        <begin position="75"/>
        <end position="96"/>
    </location>
</feature>
<gene>
    <name evidence="10" type="ORF">GT747_13135</name>
    <name evidence="11" type="ORF">SAMN05444424_1320</name>
</gene>
<sequence length="407" mass="43135">MNKQRQRGRGEPWAIGAAYGFYYMAYTASFSFMAVFLKSRSITDAQVGVIYSLMAAVSLVAQPLLGYLADSKVPIKWIVLALMGGAIPVGFLVPLATSSFPLAAAAVLALAFFDQSLVTLLDSWTTQAAEKNARIVYSVARGIGAFTCAVAGFLVGRAISAWGEGTIFWLHAAFMAPALVAACLFASVPCKNRAGQRQGEGHYTFWQAGKALLKNRAFALLLGGLLLLNIGNRAVVTYLPMLIGQFGGTAGDQGMAVTMMSVGVFPFMLLYPKLEKRFSNKKVLFFACVLVVGRSLSFALAGSLQVAIYMQLLEAAALGLYNPALIRYTASVTPQRLRSSAIALSAAVQVAVCGIVGNALASLFLAYASLRIMFVVYTALAAAGLCLVGFSLRQKPVSDPGERPAGA</sequence>
<dbReference type="PANTHER" id="PTHR23522:SF10">
    <property type="entry name" value="3-PHENYLPROPIONIC ACID TRANSPORTER-RELATED"/>
    <property type="match status" value="1"/>
</dbReference>
<accession>A0AAQ1MCY9</accession>
<keyword evidence="2" id="KW-0813">Transport</keyword>
<feature type="transmembrane region" description="Helical" evidence="8">
    <location>
        <begin position="167"/>
        <end position="188"/>
    </location>
</feature>
<dbReference type="Proteomes" id="UP000184089">
    <property type="component" value="Unassembled WGS sequence"/>
</dbReference>
<feature type="transmembrane region" description="Helical" evidence="8">
    <location>
        <begin position="12"/>
        <end position="37"/>
    </location>
</feature>
<dbReference type="RefSeq" id="WP_044993052.1">
    <property type="nucleotide sequence ID" value="NZ_FQVY01000002.1"/>
</dbReference>
<dbReference type="PANTHER" id="PTHR23522">
    <property type="entry name" value="BLL5896 PROTEIN"/>
    <property type="match status" value="1"/>
</dbReference>
<comment type="caution">
    <text evidence="11">The sequence shown here is derived from an EMBL/GenBank/DDBJ whole genome shotgun (WGS) entry which is preliminary data.</text>
</comment>
<feature type="transmembrane region" description="Helical" evidence="8">
    <location>
        <begin position="283"/>
        <end position="302"/>
    </location>
</feature>
<name>A0AAQ1MCY9_9FIRM</name>
<dbReference type="GO" id="GO:0015528">
    <property type="term" value="F:lactose:proton symporter activity"/>
    <property type="evidence" value="ECO:0007669"/>
    <property type="project" value="TreeGrafter"/>
</dbReference>
<dbReference type="GO" id="GO:0005886">
    <property type="term" value="C:plasma membrane"/>
    <property type="evidence" value="ECO:0007669"/>
    <property type="project" value="UniProtKB-SubCell"/>
</dbReference>
<reference evidence="10 13" key="3">
    <citation type="journal article" date="2019" name="Nat. Med.">
        <title>A library of human gut bacterial isolates paired with longitudinal multiomics data enables mechanistic microbiome research.</title>
        <authorList>
            <person name="Poyet M."/>
            <person name="Groussin M."/>
            <person name="Gibbons S.M."/>
            <person name="Avila-Pacheco J."/>
            <person name="Jiang X."/>
            <person name="Kearney S.M."/>
            <person name="Perrotta A.R."/>
            <person name="Berdy B."/>
            <person name="Zhao S."/>
            <person name="Lieberman T.D."/>
            <person name="Swanson P.K."/>
            <person name="Smith M."/>
            <person name="Roesemann S."/>
            <person name="Alexander J.E."/>
            <person name="Rich S.A."/>
            <person name="Livny J."/>
            <person name="Vlamakis H."/>
            <person name="Clish C."/>
            <person name="Bullock K."/>
            <person name="Deik A."/>
            <person name="Scott J."/>
            <person name="Pierce K.A."/>
            <person name="Xavier R.J."/>
            <person name="Alm E.J."/>
        </authorList>
    </citation>
    <scope>NUCLEOTIDE SEQUENCE [LARGE SCALE GENOMIC DNA]</scope>
    <source>
        <strain evidence="10 13">BIOML-A2</strain>
    </source>
</reference>
<dbReference type="PROSITE" id="PS50850">
    <property type="entry name" value="MFS"/>
    <property type="match status" value="1"/>
</dbReference>
<feature type="transmembrane region" description="Helical" evidence="8">
    <location>
        <begin position="253"/>
        <end position="271"/>
    </location>
</feature>
<feature type="transmembrane region" description="Helical" evidence="8">
    <location>
        <begin position="342"/>
        <end position="366"/>
    </location>
</feature>
<evidence type="ECO:0000256" key="5">
    <source>
        <dbReference type="ARBA" id="ARBA00022692"/>
    </source>
</evidence>
<dbReference type="Proteomes" id="UP000474718">
    <property type="component" value="Unassembled WGS sequence"/>
</dbReference>
<evidence type="ECO:0000259" key="9">
    <source>
        <dbReference type="PROSITE" id="PS50850"/>
    </source>
</evidence>
<evidence type="ECO:0000256" key="1">
    <source>
        <dbReference type="ARBA" id="ARBA00004429"/>
    </source>
</evidence>
<feature type="transmembrane region" description="Helical" evidence="8">
    <location>
        <begin position="49"/>
        <end position="68"/>
    </location>
</feature>
<evidence type="ECO:0000313" key="13">
    <source>
        <dbReference type="Proteomes" id="UP000474718"/>
    </source>
</evidence>
<dbReference type="AlphaFoldDB" id="A0AAQ1MCY9"/>
<evidence type="ECO:0000313" key="12">
    <source>
        <dbReference type="Proteomes" id="UP000184089"/>
    </source>
</evidence>
<dbReference type="InterPro" id="IPR020846">
    <property type="entry name" value="MFS_dom"/>
</dbReference>
<evidence type="ECO:0000256" key="3">
    <source>
        <dbReference type="ARBA" id="ARBA00022475"/>
    </source>
</evidence>
<dbReference type="GO" id="GO:0030395">
    <property type="term" value="F:lactose binding"/>
    <property type="evidence" value="ECO:0007669"/>
    <property type="project" value="TreeGrafter"/>
</dbReference>
<evidence type="ECO:0000313" key="11">
    <source>
        <dbReference type="EMBL" id="SHG05991.1"/>
    </source>
</evidence>
<organism evidence="11 12">
    <name type="scientific">Bittarella massiliensis</name>
    <name type="common">ex Durand et al. 2017</name>
    <dbReference type="NCBI Taxonomy" id="1720313"/>
    <lineage>
        <taxon>Bacteria</taxon>
        <taxon>Bacillati</taxon>
        <taxon>Bacillota</taxon>
        <taxon>Clostridia</taxon>
        <taxon>Eubacteriales</taxon>
        <taxon>Oscillospiraceae</taxon>
        <taxon>Bittarella (ex Durand et al. 2017)</taxon>
    </lineage>
</organism>
<feature type="transmembrane region" description="Helical" evidence="8">
    <location>
        <begin position="217"/>
        <end position="241"/>
    </location>
</feature>
<keyword evidence="13" id="KW-1185">Reference proteome</keyword>
<keyword evidence="5 8" id="KW-0812">Transmembrane</keyword>
<proteinExistence type="predicted"/>
<reference evidence="11" key="2">
    <citation type="submission" date="2016-11" db="EMBL/GenBank/DDBJ databases">
        <authorList>
            <person name="Varghese N."/>
            <person name="Submissions S."/>
        </authorList>
    </citation>
    <scope>NUCLEOTIDE SEQUENCE</scope>
    <source>
        <strain evidence="11">DSM 4029</strain>
    </source>
</reference>
<feature type="domain" description="Major facilitator superfamily (MFS) profile" evidence="9">
    <location>
        <begin position="217"/>
        <end position="407"/>
    </location>
</feature>
<evidence type="ECO:0000256" key="8">
    <source>
        <dbReference type="SAM" id="Phobius"/>
    </source>
</evidence>
<dbReference type="EMBL" id="WWVX01000009">
    <property type="protein sequence ID" value="MZL70695.1"/>
    <property type="molecule type" value="Genomic_DNA"/>
</dbReference>
<dbReference type="Pfam" id="PF12832">
    <property type="entry name" value="MFS_1_like"/>
    <property type="match status" value="1"/>
</dbReference>
<evidence type="ECO:0000313" key="10">
    <source>
        <dbReference type="EMBL" id="MZL70695.1"/>
    </source>
</evidence>
<evidence type="ECO:0000256" key="4">
    <source>
        <dbReference type="ARBA" id="ARBA00022519"/>
    </source>
</evidence>
<feature type="transmembrane region" description="Helical" evidence="8">
    <location>
        <begin position="135"/>
        <end position="155"/>
    </location>
</feature>
<evidence type="ECO:0000256" key="2">
    <source>
        <dbReference type="ARBA" id="ARBA00022448"/>
    </source>
</evidence>
<keyword evidence="6 8" id="KW-1133">Transmembrane helix</keyword>
<comment type="subcellular location">
    <subcellularLocation>
        <location evidence="1">Cell inner membrane</location>
        <topology evidence="1">Multi-pass membrane protein</topology>
    </subcellularLocation>
</comment>
<keyword evidence="7 8" id="KW-0472">Membrane</keyword>
<reference evidence="12" key="1">
    <citation type="submission" date="2016-11" db="EMBL/GenBank/DDBJ databases">
        <authorList>
            <person name="Jaros S."/>
            <person name="Januszkiewicz K."/>
            <person name="Wedrychowicz H."/>
        </authorList>
    </citation>
    <scope>NUCLEOTIDE SEQUENCE [LARGE SCALE GENOMIC DNA]</scope>
    <source>
        <strain evidence="12">DSM 4029</strain>
    </source>
</reference>
<protein>
    <submittedName>
        <fullName evidence="10">MFS transporter</fullName>
    </submittedName>
    <submittedName>
        <fullName evidence="11">MFS_1 like family protein</fullName>
    </submittedName>
</protein>
<dbReference type="SUPFAM" id="SSF103473">
    <property type="entry name" value="MFS general substrate transporter"/>
    <property type="match status" value="1"/>
</dbReference>
<dbReference type="EMBL" id="FQVY01000002">
    <property type="protein sequence ID" value="SHG05991.1"/>
    <property type="molecule type" value="Genomic_DNA"/>
</dbReference>
<feature type="transmembrane region" description="Helical" evidence="8">
    <location>
        <begin position="308"/>
        <end position="330"/>
    </location>
</feature>
<keyword evidence="4" id="KW-0997">Cell inner membrane</keyword>
<keyword evidence="3" id="KW-1003">Cell membrane</keyword>
<dbReference type="InterPro" id="IPR024989">
    <property type="entry name" value="MFS_assoc_dom"/>
</dbReference>
<dbReference type="InterPro" id="IPR036259">
    <property type="entry name" value="MFS_trans_sf"/>
</dbReference>
<evidence type="ECO:0000256" key="6">
    <source>
        <dbReference type="ARBA" id="ARBA00022989"/>
    </source>
</evidence>
<evidence type="ECO:0000256" key="7">
    <source>
        <dbReference type="ARBA" id="ARBA00023136"/>
    </source>
</evidence>
<feature type="transmembrane region" description="Helical" evidence="8">
    <location>
        <begin position="102"/>
        <end position="123"/>
    </location>
</feature>
<dbReference type="Gene3D" id="1.20.1250.20">
    <property type="entry name" value="MFS general substrate transporter like domains"/>
    <property type="match status" value="2"/>
</dbReference>
<feature type="transmembrane region" description="Helical" evidence="8">
    <location>
        <begin position="372"/>
        <end position="392"/>
    </location>
</feature>